<protein>
    <submittedName>
        <fullName evidence="1">Uncharacterized protein</fullName>
    </submittedName>
</protein>
<gene>
    <name evidence="1" type="ORF">C9994_09815</name>
</gene>
<evidence type="ECO:0000313" key="2">
    <source>
        <dbReference type="Proteomes" id="UP000240608"/>
    </source>
</evidence>
<reference evidence="1 2" key="1">
    <citation type="submission" date="2018-03" db="EMBL/GenBank/DDBJ databases">
        <title>Cross-interface Injection: A General Nanoliter Liquid Handling Method Applied to Single Cells Genome Amplification Automated Nanoliter Liquid Handling Applied to Single Cell Multiple Displacement Amplification.</title>
        <authorList>
            <person name="Yun J."/>
            <person name="Xu P."/>
            <person name="Xu J."/>
            <person name="Dai X."/>
            <person name="Wang Y."/>
            <person name="Zheng X."/>
            <person name="Cao C."/>
            <person name="Yi Q."/>
            <person name="Zhu Y."/>
            <person name="Wang L."/>
            <person name="Dong Z."/>
            <person name="Huang Y."/>
            <person name="Huang L."/>
            <person name="Du W."/>
        </authorList>
    </citation>
    <scope>NUCLEOTIDE SEQUENCE [LARGE SCALE GENOMIC DNA]</scope>
    <source>
        <strain evidence="1 2">Z-D1-2</strain>
    </source>
</reference>
<comment type="caution">
    <text evidence="1">The sequence shown here is derived from an EMBL/GenBank/DDBJ whole genome shotgun (WGS) entry which is preliminary data.</text>
</comment>
<organism evidence="1 2">
    <name type="scientific">Marivirga lumbricoides</name>
    <dbReference type="NCBI Taxonomy" id="1046115"/>
    <lineage>
        <taxon>Bacteria</taxon>
        <taxon>Pseudomonadati</taxon>
        <taxon>Bacteroidota</taxon>
        <taxon>Cytophagia</taxon>
        <taxon>Cytophagales</taxon>
        <taxon>Marivirgaceae</taxon>
        <taxon>Marivirga</taxon>
    </lineage>
</organism>
<dbReference type="Proteomes" id="UP000240608">
    <property type="component" value="Unassembled WGS sequence"/>
</dbReference>
<dbReference type="AlphaFoldDB" id="A0A2T4DPZ0"/>
<proteinExistence type="predicted"/>
<evidence type="ECO:0000313" key="1">
    <source>
        <dbReference type="EMBL" id="PTB95872.1"/>
    </source>
</evidence>
<accession>A0A2T4DPZ0</accession>
<sequence length="70" mass="7831">MLLKWTDSLPQGNDGANCNLSEKVILLHRAPGTKRLPRCARNNQLIGIFLSFKIQNQGLWLTDLPLFAGL</sequence>
<name>A0A2T4DPZ0_9BACT</name>
<dbReference type="EMBL" id="PYVU01000080">
    <property type="protein sequence ID" value="PTB95872.1"/>
    <property type="molecule type" value="Genomic_DNA"/>
</dbReference>